<dbReference type="GO" id="GO:0005506">
    <property type="term" value="F:iron ion binding"/>
    <property type="evidence" value="ECO:0007669"/>
    <property type="project" value="InterPro"/>
</dbReference>
<sequence length="167" mass="19397">IISAGFVTTKGTLSGFFLLMLYHPDVQKRIQDEIDDKIGHREPSIEDRSKMHYTYAAILETLRFIRHVPYGVPHCNRMDVDIDGYKIPANSTMFTNLWSIAFSDNYWKNPTKFTPERYLDENGEILPLDHPKRQQFIPFGVGRRGCVGESFSKSRVFLYVTSLLQKF</sequence>
<dbReference type="PRINTS" id="PR00463">
    <property type="entry name" value="EP450I"/>
</dbReference>
<evidence type="ECO:0000256" key="2">
    <source>
        <dbReference type="ARBA" id="ARBA00022723"/>
    </source>
</evidence>
<dbReference type="Gene3D" id="1.10.630.10">
    <property type="entry name" value="Cytochrome P450"/>
    <property type="match status" value="1"/>
</dbReference>
<dbReference type="GO" id="GO:0004497">
    <property type="term" value="F:monooxygenase activity"/>
    <property type="evidence" value="ECO:0007669"/>
    <property type="project" value="UniProtKB-KW"/>
</dbReference>
<feature type="non-terminal residue" evidence="6">
    <location>
        <position position="167"/>
    </location>
</feature>
<gene>
    <name evidence="6" type="ORF">LOTGIDRAFT_86790</name>
</gene>
<dbReference type="Pfam" id="PF00067">
    <property type="entry name" value="p450"/>
    <property type="match status" value="1"/>
</dbReference>
<feature type="binding site" description="axial binding residue" evidence="4">
    <location>
        <position position="146"/>
    </location>
    <ligand>
        <name>heme</name>
        <dbReference type="ChEBI" id="CHEBI:30413"/>
    </ligand>
    <ligandPart>
        <name>Fe</name>
        <dbReference type="ChEBI" id="CHEBI:18248"/>
    </ligandPart>
</feature>
<dbReference type="GO" id="GO:0016705">
    <property type="term" value="F:oxidoreductase activity, acting on paired donors, with incorporation or reduction of molecular oxygen"/>
    <property type="evidence" value="ECO:0007669"/>
    <property type="project" value="InterPro"/>
</dbReference>
<dbReference type="OMA" id="ITANDFH"/>
<dbReference type="InterPro" id="IPR001128">
    <property type="entry name" value="Cyt_P450"/>
</dbReference>
<keyword evidence="5" id="KW-0503">Monooxygenase</keyword>
<keyword evidence="5" id="KW-0560">Oxidoreductase</keyword>
<evidence type="ECO:0000313" key="7">
    <source>
        <dbReference type="Proteomes" id="UP000030746"/>
    </source>
</evidence>
<dbReference type="InterPro" id="IPR002401">
    <property type="entry name" value="Cyt_P450_E_grp-I"/>
</dbReference>
<comment type="similarity">
    <text evidence="1 5">Belongs to the cytochrome P450 family.</text>
</comment>
<dbReference type="PANTHER" id="PTHR24300">
    <property type="entry name" value="CYTOCHROME P450 508A4-RELATED"/>
    <property type="match status" value="1"/>
</dbReference>
<evidence type="ECO:0000313" key="6">
    <source>
        <dbReference type="EMBL" id="ESO88316.1"/>
    </source>
</evidence>
<keyword evidence="4 5" id="KW-0349">Heme</keyword>
<dbReference type="HOGENOM" id="CLU_001570_22_2_1"/>
<reference evidence="6 7" key="1">
    <citation type="journal article" date="2013" name="Nature">
        <title>Insights into bilaterian evolution from three spiralian genomes.</title>
        <authorList>
            <person name="Simakov O."/>
            <person name="Marletaz F."/>
            <person name="Cho S.J."/>
            <person name="Edsinger-Gonzales E."/>
            <person name="Havlak P."/>
            <person name="Hellsten U."/>
            <person name="Kuo D.H."/>
            <person name="Larsson T."/>
            <person name="Lv J."/>
            <person name="Arendt D."/>
            <person name="Savage R."/>
            <person name="Osoegawa K."/>
            <person name="de Jong P."/>
            <person name="Grimwood J."/>
            <person name="Chapman J.A."/>
            <person name="Shapiro H."/>
            <person name="Aerts A."/>
            <person name="Otillar R.P."/>
            <person name="Terry A.Y."/>
            <person name="Boore J.L."/>
            <person name="Grigoriev I.V."/>
            <person name="Lindberg D.R."/>
            <person name="Seaver E.C."/>
            <person name="Weisblat D.A."/>
            <person name="Putnam N.H."/>
            <person name="Rokhsar D.S."/>
        </authorList>
    </citation>
    <scope>NUCLEOTIDE SEQUENCE [LARGE SCALE GENOMIC DNA]</scope>
</reference>
<dbReference type="KEGG" id="lgi:LOTGIDRAFT_86790"/>
<name>V4A4X7_LOTGI</name>
<feature type="non-terminal residue" evidence="6">
    <location>
        <position position="1"/>
    </location>
</feature>
<dbReference type="Proteomes" id="UP000030746">
    <property type="component" value="Unassembled WGS sequence"/>
</dbReference>
<evidence type="ECO:0000256" key="4">
    <source>
        <dbReference type="PIRSR" id="PIRSR602401-1"/>
    </source>
</evidence>
<proteinExistence type="inferred from homology"/>
<accession>V4A4X7</accession>
<keyword evidence="2 4" id="KW-0479">Metal-binding</keyword>
<evidence type="ECO:0000256" key="5">
    <source>
        <dbReference type="RuleBase" id="RU000461"/>
    </source>
</evidence>
<evidence type="ECO:0000256" key="3">
    <source>
        <dbReference type="ARBA" id="ARBA00023004"/>
    </source>
</evidence>
<dbReference type="RefSeq" id="XP_009060948.1">
    <property type="nucleotide sequence ID" value="XM_009062700.1"/>
</dbReference>
<dbReference type="InterPro" id="IPR036396">
    <property type="entry name" value="Cyt_P450_sf"/>
</dbReference>
<dbReference type="SUPFAM" id="SSF48264">
    <property type="entry name" value="Cytochrome P450"/>
    <property type="match status" value="1"/>
</dbReference>
<evidence type="ECO:0000256" key="1">
    <source>
        <dbReference type="ARBA" id="ARBA00010617"/>
    </source>
</evidence>
<dbReference type="InterPro" id="IPR017972">
    <property type="entry name" value="Cyt_P450_CS"/>
</dbReference>
<organism evidence="6 7">
    <name type="scientific">Lottia gigantea</name>
    <name type="common">Giant owl limpet</name>
    <dbReference type="NCBI Taxonomy" id="225164"/>
    <lineage>
        <taxon>Eukaryota</taxon>
        <taxon>Metazoa</taxon>
        <taxon>Spiralia</taxon>
        <taxon>Lophotrochozoa</taxon>
        <taxon>Mollusca</taxon>
        <taxon>Gastropoda</taxon>
        <taxon>Patellogastropoda</taxon>
        <taxon>Lottioidea</taxon>
        <taxon>Lottiidae</taxon>
        <taxon>Lottia</taxon>
    </lineage>
</organism>
<dbReference type="EMBL" id="KB202719">
    <property type="protein sequence ID" value="ESO88316.1"/>
    <property type="molecule type" value="Genomic_DNA"/>
</dbReference>
<dbReference type="InterPro" id="IPR050182">
    <property type="entry name" value="Cytochrome_P450_fam2"/>
</dbReference>
<dbReference type="GeneID" id="20252706"/>
<keyword evidence="7" id="KW-1185">Reference proteome</keyword>
<dbReference type="PROSITE" id="PS00086">
    <property type="entry name" value="CYTOCHROME_P450"/>
    <property type="match status" value="1"/>
</dbReference>
<protein>
    <submittedName>
        <fullName evidence="6">Uncharacterized protein</fullName>
    </submittedName>
</protein>
<dbReference type="CTD" id="20252706"/>
<keyword evidence="3 4" id="KW-0408">Iron</keyword>
<dbReference type="PRINTS" id="PR00385">
    <property type="entry name" value="P450"/>
</dbReference>
<dbReference type="STRING" id="225164.V4A4X7"/>
<dbReference type="GO" id="GO:0020037">
    <property type="term" value="F:heme binding"/>
    <property type="evidence" value="ECO:0007669"/>
    <property type="project" value="InterPro"/>
</dbReference>
<dbReference type="AlphaFoldDB" id="V4A4X7"/>
<comment type="cofactor">
    <cofactor evidence="4">
        <name>heme</name>
        <dbReference type="ChEBI" id="CHEBI:30413"/>
    </cofactor>
</comment>
<dbReference type="OrthoDB" id="6057686at2759"/>